<sequence length="49" mass="5537">MSQQCGRGPQPFMFRERGRSHSDSRRCRVTAAAMPRSQSVEVYVVYCGA</sequence>
<dbReference type="AlphaFoldDB" id="A0AAV6YPN0"/>
<evidence type="ECO:0000313" key="3">
    <source>
        <dbReference type="Proteomes" id="UP000824782"/>
    </source>
</evidence>
<dbReference type="Proteomes" id="UP000824782">
    <property type="component" value="Unassembled WGS sequence"/>
</dbReference>
<evidence type="ECO:0000313" key="2">
    <source>
        <dbReference type="EMBL" id="KAG8538906.1"/>
    </source>
</evidence>
<evidence type="ECO:0000256" key="1">
    <source>
        <dbReference type="SAM" id="MobiDB-lite"/>
    </source>
</evidence>
<keyword evidence="3" id="KW-1185">Reference proteome</keyword>
<protein>
    <submittedName>
        <fullName evidence="2">Uncharacterized protein</fullName>
    </submittedName>
</protein>
<comment type="caution">
    <text evidence="2">The sequence shown here is derived from an EMBL/GenBank/DDBJ whole genome shotgun (WGS) entry which is preliminary data.</text>
</comment>
<feature type="compositionally biased region" description="Basic and acidic residues" evidence="1">
    <location>
        <begin position="14"/>
        <end position="24"/>
    </location>
</feature>
<name>A0AAV6YPN0_ENGPU</name>
<reference evidence="2" key="1">
    <citation type="thesis" date="2020" institute="ProQuest LLC" country="789 East Eisenhower Parkway, Ann Arbor, MI, USA">
        <title>Comparative Genomics and Chromosome Evolution.</title>
        <authorList>
            <person name="Mudd A.B."/>
        </authorList>
    </citation>
    <scope>NUCLEOTIDE SEQUENCE</scope>
    <source>
        <strain evidence="2">237g6f4</strain>
        <tissue evidence="2">Blood</tissue>
    </source>
</reference>
<dbReference type="EMBL" id="WNYA01017713">
    <property type="protein sequence ID" value="KAG8538906.1"/>
    <property type="molecule type" value="Genomic_DNA"/>
</dbReference>
<accession>A0AAV6YPN0</accession>
<proteinExistence type="predicted"/>
<feature type="region of interest" description="Disordered" evidence="1">
    <location>
        <begin position="1"/>
        <end position="24"/>
    </location>
</feature>
<organism evidence="2 3">
    <name type="scientific">Engystomops pustulosus</name>
    <name type="common">Tungara frog</name>
    <name type="synonym">Physalaemus pustulosus</name>
    <dbReference type="NCBI Taxonomy" id="76066"/>
    <lineage>
        <taxon>Eukaryota</taxon>
        <taxon>Metazoa</taxon>
        <taxon>Chordata</taxon>
        <taxon>Craniata</taxon>
        <taxon>Vertebrata</taxon>
        <taxon>Euteleostomi</taxon>
        <taxon>Amphibia</taxon>
        <taxon>Batrachia</taxon>
        <taxon>Anura</taxon>
        <taxon>Neobatrachia</taxon>
        <taxon>Hyloidea</taxon>
        <taxon>Leptodactylidae</taxon>
        <taxon>Leiuperinae</taxon>
        <taxon>Engystomops</taxon>
    </lineage>
</organism>
<gene>
    <name evidence="2" type="ORF">GDO81_021800</name>
</gene>